<comment type="pathway">
    <text evidence="1">Cofactor biosynthesis; (R)-pantothenate biosynthesis; (R)-pantoate from 3-methyl-2-oxobutanoate: step 2/2.</text>
</comment>
<dbReference type="AlphaFoldDB" id="A0A928BV76"/>
<evidence type="ECO:0000313" key="7">
    <source>
        <dbReference type="Proteomes" id="UP000763088"/>
    </source>
</evidence>
<dbReference type="SUPFAM" id="SSF48179">
    <property type="entry name" value="6-phosphogluconate dehydrogenase C-terminal domain-like"/>
    <property type="match status" value="1"/>
</dbReference>
<evidence type="ECO:0000256" key="3">
    <source>
        <dbReference type="ARBA" id="ARBA00048793"/>
    </source>
</evidence>
<sequence>MKKVCICGGGNLGHVVTGFLAANGDCEVSLLTRHPERWQHQLEITTPDGELMKGQINTISSNPNDVICNADIVLLCLPGFSISEVLKQIAPVLKTGTAVGSIVSSTGFFFEAFKILPANTPLFGFQRVPFISRLKEYGHSADLLGYKPNLNIAIEQTNEKEALRAVIENLFKVPVKLLGNYYEVSLTNSNPILHPSRLYSLWKDWQEGVVYPTESLFYEEWTIEASNYLIKMDEEFQKLLDVLPVTKGSIPTILDYYESTDAVSLTNKLQSIQAFKGLKSPMKKVEGGYIPDFGSRYFTEDFPFGLQIVQNQVRQHGISTPMIDEILAWGNKQIKKLS</sequence>
<dbReference type="SUPFAM" id="SSF51735">
    <property type="entry name" value="NAD(P)-binding Rossmann-fold domains"/>
    <property type="match status" value="1"/>
</dbReference>
<dbReference type="Gene3D" id="1.10.1040.10">
    <property type="entry name" value="N-(1-d-carboxylethyl)-l-norvaline Dehydrogenase, domain 2"/>
    <property type="match status" value="1"/>
</dbReference>
<dbReference type="InterPro" id="IPR013328">
    <property type="entry name" value="6PGD_dom2"/>
</dbReference>
<dbReference type="Proteomes" id="UP000763088">
    <property type="component" value="Unassembled WGS sequence"/>
</dbReference>
<dbReference type="GO" id="GO:0008677">
    <property type="term" value="F:2-dehydropantoate 2-reductase activity"/>
    <property type="evidence" value="ECO:0007669"/>
    <property type="project" value="UniProtKB-EC"/>
</dbReference>
<accession>A0A928BV76</accession>
<feature type="domain" description="Opine dehydrogenase" evidence="4">
    <location>
        <begin position="179"/>
        <end position="331"/>
    </location>
</feature>
<feature type="domain" description="Ketopantoate reductase N-terminal" evidence="5">
    <location>
        <begin position="4"/>
        <end position="103"/>
    </location>
</feature>
<dbReference type="InterPro" id="IPR013332">
    <property type="entry name" value="KPR_N"/>
</dbReference>
<reference evidence="6" key="1">
    <citation type="submission" date="2019-04" db="EMBL/GenBank/DDBJ databases">
        <title>Evolution of Biomass-Degrading Anaerobic Consortia Revealed by Metagenomics.</title>
        <authorList>
            <person name="Peng X."/>
        </authorList>
    </citation>
    <scope>NUCLEOTIDE SEQUENCE</scope>
    <source>
        <strain evidence="6">SIG141</strain>
    </source>
</reference>
<comment type="catalytic activity">
    <reaction evidence="3">
        <text>(R)-pantoate + NADP(+) = 2-dehydropantoate + NADPH + H(+)</text>
        <dbReference type="Rhea" id="RHEA:16233"/>
        <dbReference type="ChEBI" id="CHEBI:11561"/>
        <dbReference type="ChEBI" id="CHEBI:15378"/>
        <dbReference type="ChEBI" id="CHEBI:15980"/>
        <dbReference type="ChEBI" id="CHEBI:57783"/>
        <dbReference type="ChEBI" id="CHEBI:58349"/>
        <dbReference type="EC" id="1.1.1.169"/>
    </reaction>
</comment>
<dbReference type="Gene3D" id="3.40.50.720">
    <property type="entry name" value="NAD(P)-binding Rossmann-like Domain"/>
    <property type="match status" value="1"/>
</dbReference>
<dbReference type="InterPro" id="IPR008927">
    <property type="entry name" value="6-PGluconate_DH-like_C_sf"/>
</dbReference>
<dbReference type="PANTHER" id="PTHR38015:SF1">
    <property type="entry name" value="OPINE DEHYDROGENASE DOMAIN-CONTAINING PROTEIN"/>
    <property type="match status" value="1"/>
</dbReference>
<protein>
    <recommendedName>
        <fullName evidence="2">2-dehydropantoate 2-reductase</fullName>
    </recommendedName>
</protein>
<evidence type="ECO:0000256" key="1">
    <source>
        <dbReference type="ARBA" id="ARBA00004994"/>
    </source>
</evidence>
<dbReference type="Pfam" id="PF02317">
    <property type="entry name" value="Octopine_DH"/>
    <property type="match status" value="1"/>
</dbReference>
<dbReference type="InterPro" id="IPR003421">
    <property type="entry name" value="Opine_DH"/>
</dbReference>
<dbReference type="InterPro" id="IPR051729">
    <property type="entry name" value="Opine/Lysopine_DH"/>
</dbReference>
<dbReference type="PANTHER" id="PTHR38015">
    <property type="entry name" value="BLR6086 PROTEIN"/>
    <property type="match status" value="1"/>
</dbReference>
<evidence type="ECO:0000313" key="6">
    <source>
        <dbReference type="EMBL" id="MBE6267296.1"/>
    </source>
</evidence>
<evidence type="ECO:0000256" key="2">
    <source>
        <dbReference type="ARBA" id="ARBA00019465"/>
    </source>
</evidence>
<evidence type="ECO:0000259" key="5">
    <source>
        <dbReference type="Pfam" id="PF02558"/>
    </source>
</evidence>
<proteinExistence type="predicted"/>
<dbReference type="InterPro" id="IPR036291">
    <property type="entry name" value="NAD(P)-bd_dom_sf"/>
</dbReference>
<dbReference type="EMBL" id="SUYD01000019">
    <property type="protein sequence ID" value="MBE6267296.1"/>
    <property type="molecule type" value="Genomic_DNA"/>
</dbReference>
<organism evidence="6 7">
    <name type="scientific">Xylanibacter ruminicola</name>
    <name type="common">Prevotella ruminicola</name>
    <dbReference type="NCBI Taxonomy" id="839"/>
    <lineage>
        <taxon>Bacteria</taxon>
        <taxon>Pseudomonadati</taxon>
        <taxon>Bacteroidota</taxon>
        <taxon>Bacteroidia</taxon>
        <taxon>Bacteroidales</taxon>
        <taxon>Prevotellaceae</taxon>
        <taxon>Xylanibacter</taxon>
    </lineage>
</organism>
<gene>
    <name evidence="6" type="ORF">E7102_12680</name>
</gene>
<dbReference type="Pfam" id="PF02558">
    <property type="entry name" value="ApbA"/>
    <property type="match status" value="1"/>
</dbReference>
<evidence type="ECO:0000259" key="4">
    <source>
        <dbReference type="Pfam" id="PF02317"/>
    </source>
</evidence>
<name>A0A928BV76_XYLRU</name>
<comment type="caution">
    <text evidence="6">The sequence shown here is derived from an EMBL/GenBank/DDBJ whole genome shotgun (WGS) entry which is preliminary data.</text>
</comment>